<keyword evidence="2" id="KW-1185">Reference proteome</keyword>
<protein>
    <submittedName>
        <fullName evidence="1">Uncharacterized protein</fullName>
    </submittedName>
</protein>
<dbReference type="RefSeq" id="WP_230667799.1">
    <property type="nucleotide sequence ID" value="NZ_JAJNAY010000001.1"/>
</dbReference>
<reference evidence="1" key="1">
    <citation type="submission" date="2021-11" db="EMBL/GenBank/DDBJ databases">
        <title>Description of novel Chryseobacterium species.</title>
        <authorList>
            <person name="Saticioglu I.B."/>
            <person name="Ay H."/>
            <person name="Altun S."/>
            <person name="Duman M."/>
        </authorList>
    </citation>
    <scope>NUCLEOTIDE SEQUENCE</scope>
    <source>
        <strain evidence="1">C-17</strain>
    </source>
</reference>
<dbReference type="AlphaFoldDB" id="A0A9Q3YUI0"/>
<evidence type="ECO:0000313" key="1">
    <source>
        <dbReference type="EMBL" id="MCD1116396.1"/>
    </source>
</evidence>
<proteinExistence type="predicted"/>
<organism evidence="1 2">
    <name type="scientific">Chryseobacterium turcicum</name>
    <dbReference type="NCBI Taxonomy" id="2898076"/>
    <lineage>
        <taxon>Bacteria</taxon>
        <taxon>Pseudomonadati</taxon>
        <taxon>Bacteroidota</taxon>
        <taxon>Flavobacteriia</taxon>
        <taxon>Flavobacteriales</taxon>
        <taxon>Weeksellaceae</taxon>
        <taxon>Chryseobacterium group</taxon>
        <taxon>Chryseobacterium</taxon>
    </lineage>
</organism>
<dbReference type="Proteomes" id="UP001108025">
    <property type="component" value="Unassembled WGS sequence"/>
</dbReference>
<dbReference type="PROSITE" id="PS51257">
    <property type="entry name" value="PROKAR_LIPOPROTEIN"/>
    <property type="match status" value="1"/>
</dbReference>
<gene>
    <name evidence="1" type="ORF">LO744_05950</name>
</gene>
<evidence type="ECO:0000313" key="2">
    <source>
        <dbReference type="Proteomes" id="UP001108025"/>
    </source>
</evidence>
<accession>A0A9Q3YUI0</accession>
<name>A0A9Q3YUI0_9FLAO</name>
<dbReference type="EMBL" id="JAJNAY010000001">
    <property type="protein sequence ID" value="MCD1116396.1"/>
    <property type="molecule type" value="Genomic_DNA"/>
</dbReference>
<sequence>MKKIILFSILYFTILSCSSQIFNYVLQKQGIYNDNISVKKMKYKEKEILFLPIHHAGTEKFYTNINNKIDSLIELNYFFFTEKVIMNNSDKLELMKFRKIVGFALPKEGYKKILDSILTEKKIVLKTKIVFQPDYSEWKLNDNNSTNTDATVHELINYYESKYGEIKLEECDLAVTDVSNNTKCRKNKHTGAYETLVLNYRNNLIANAIKNDSRQKIALIYGAGHYEGIKKILDSLDRR</sequence>
<comment type="caution">
    <text evidence="1">The sequence shown here is derived from an EMBL/GenBank/DDBJ whole genome shotgun (WGS) entry which is preliminary data.</text>
</comment>